<comment type="caution">
    <text evidence="2">The sequence shown here is derived from an EMBL/GenBank/DDBJ whole genome shotgun (WGS) entry which is preliminary data.</text>
</comment>
<organism evidence="2 3">
    <name type="scientific">Durusdinium trenchii</name>
    <dbReference type="NCBI Taxonomy" id="1381693"/>
    <lineage>
        <taxon>Eukaryota</taxon>
        <taxon>Sar</taxon>
        <taxon>Alveolata</taxon>
        <taxon>Dinophyceae</taxon>
        <taxon>Suessiales</taxon>
        <taxon>Symbiodiniaceae</taxon>
        <taxon>Durusdinium</taxon>
    </lineage>
</organism>
<proteinExistence type="predicted"/>
<accession>A0ABP0JKY1</accession>
<feature type="region of interest" description="Disordered" evidence="1">
    <location>
        <begin position="121"/>
        <end position="141"/>
    </location>
</feature>
<protein>
    <submittedName>
        <fullName evidence="2">Uncharacterized protein</fullName>
    </submittedName>
</protein>
<name>A0ABP0JKY1_9DINO</name>
<evidence type="ECO:0000256" key="1">
    <source>
        <dbReference type="SAM" id="MobiDB-lite"/>
    </source>
</evidence>
<reference evidence="2 3" key="1">
    <citation type="submission" date="2024-02" db="EMBL/GenBank/DDBJ databases">
        <authorList>
            <person name="Chen Y."/>
            <person name="Shah S."/>
            <person name="Dougan E. K."/>
            <person name="Thang M."/>
            <person name="Chan C."/>
        </authorList>
    </citation>
    <scope>NUCLEOTIDE SEQUENCE [LARGE SCALE GENOMIC DNA]</scope>
</reference>
<gene>
    <name evidence="2" type="ORF">SCF082_LOCUS12605</name>
</gene>
<evidence type="ECO:0000313" key="3">
    <source>
        <dbReference type="Proteomes" id="UP001642464"/>
    </source>
</evidence>
<sequence>MAREVSFVLFEEDHTCEADEYRRYDAMVAAKGSETTLLVFERGLLPQNVDNDPSWKAWVLKEDHDDESLGWSEALRSKIIVEKIAGLLEANLRLTRVILFFGANHGDDIVQALKDLPGKAMVQKPTEVRRERSNTDKPKPE</sequence>
<dbReference type="EMBL" id="CAXAMM010007702">
    <property type="protein sequence ID" value="CAK9015086.1"/>
    <property type="molecule type" value="Genomic_DNA"/>
</dbReference>
<feature type="compositionally biased region" description="Basic and acidic residues" evidence="1">
    <location>
        <begin position="126"/>
        <end position="141"/>
    </location>
</feature>
<keyword evidence="3" id="KW-1185">Reference proteome</keyword>
<dbReference type="Proteomes" id="UP001642464">
    <property type="component" value="Unassembled WGS sequence"/>
</dbReference>
<evidence type="ECO:0000313" key="2">
    <source>
        <dbReference type="EMBL" id="CAK9015086.1"/>
    </source>
</evidence>